<accession>A0A9Q0P8E7</accession>
<protein>
    <recommendedName>
        <fullName evidence="1">RNA helicase</fullName>
        <ecNumber evidence="1">3.6.4.13</ecNumber>
    </recommendedName>
</protein>
<evidence type="ECO:0000256" key="1">
    <source>
        <dbReference type="ARBA" id="ARBA00012552"/>
    </source>
</evidence>
<dbReference type="Pfam" id="PF26142">
    <property type="entry name" value="DD_DDX21-DDX50"/>
    <property type="match status" value="1"/>
</dbReference>
<dbReference type="GO" id="GO:0003723">
    <property type="term" value="F:RNA binding"/>
    <property type="evidence" value="ECO:0007669"/>
    <property type="project" value="UniProtKB-KW"/>
</dbReference>
<dbReference type="PANTHER" id="PTHR47959:SF1">
    <property type="entry name" value="ATP-DEPENDENT RNA HELICASE DBPA"/>
    <property type="match status" value="1"/>
</dbReference>
<evidence type="ECO:0000259" key="10">
    <source>
        <dbReference type="Pfam" id="PF26142"/>
    </source>
</evidence>
<keyword evidence="8" id="KW-0732">Signal</keyword>
<evidence type="ECO:0000256" key="7">
    <source>
        <dbReference type="ARBA" id="ARBA00047984"/>
    </source>
</evidence>
<reference evidence="11" key="1">
    <citation type="submission" date="2022-11" db="EMBL/GenBank/DDBJ databases">
        <authorList>
            <person name="Hyden B.L."/>
            <person name="Feng K."/>
            <person name="Yates T."/>
            <person name="Jawdy S."/>
            <person name="Smart L.B."/>
            <person name="Muchero W."/>
        </authorList>
    </citation>
    <scope>NUCLEOTIDE SEQUENCE</scope>
    <source>
        <tissue evidence="11">Shoot tip</tissue>
    </source>
</reference>
<dbReference type="GO" id="GO:0016787">
    <property type="term" value="F:hydrolase activity"/>
    <property type="evidence" value="ECO:0007669"/>
    <property type="project" value="UniProtKB-KW"/>
</dbReference>
<dbReference type="PANTHER" id="PTHR47959">
    <property type="entry name" value="ATP-DEPENDENT RNA HELICASE RHLE-RELATED"/>
    <property type="match status" value="1"/>
</dbReference>
<dbReference type="InterPro" id="IPR035979">
    <property type="entry name" value="RBD_domain_sf"/>
</dbReference>
<feature type="domain" description="DDX21/DDX50 dimerisation" evidence="10">
    <location>
        <begin position="85"/>
        <end position="135"/>
    </location>
</feature>
<feature type="domain" description="GUCT" evidence="9">
    <location>
        <begin position="137"/>
        <end position="218"/>
    </location>
</feature>
<dbReference type="CDD" id="cd12938">
    <property type="entry name" value="GUCT_Hera"/>
    <property type="match status" value="1"/>
</dbReference>
<dbReference type="EC" id="3.6.4.13" evidence="1"/>
<dbReference type="InterPro" id="IPR050079">
    <property type="entry name" value="DEAD_box_RNA_helicase"/>
</dbReference>
<comment type="caution">
    <text evidence="11">The sequence shown here is derived from an EMBL/GenBank/DDBJ whole genome shotgun (WGS) entry which is preliminary data.</text>
</comment>
<evidence type="ECO:0000256" key="4">
    <source>
        <dbReference type="ARBA" id="ARBA00022806"/>
    </source>
</evidence>
<dbReference type="InterPro" id="IPR027417">
    <property type="entry name" value="P-loop_NTPase"/>
</dbReference>
<dbReference type="AlphaFoldDB" id="A0A9Q0P8E7"/>
<proteinExistence type="predicted"/>
<dbReference type="Gene3D" id="3.40.50.300">
    <property type="entry name" value="P-loop containing nucleotide triphosphate hydrolases"/>
    <property type="match status" value="1"/>
</dbReference>
<evidence type="ECO:0000256" key="3">
    <source>
        <dbReference type="ARBA" id="ARBA00022801"/>
    </source>
</evidence>
<dbReference type="GO" id="GO:0005829">
    <property type="term" value="C:cytosol"/>
    <property type="evidence" value="ECO:0007669"/>
    <property type="project" value="TreeGrafter"/>
</dbReference>
<dbReference type="SUPFAM" id="SSF54928">
    <property type="entry name" value="RNA-binding domain, RBD"/>
    <property type="match status" value="1"/>
</dbReference>
<dbReference type="InterPro" id="IPR059027">
    <property type="entry name" value="DD_DDX21-DDX50"/>
</dbReference>
<evidence type="ECO:0000259" key="9">
    <source>
        <dbReference type="Pfam" id="PF08152"/>
    </source>
</evidence>
<name>A0A9Q0P8E7_9ROSI</name>
<organism evidence="11 12">
    <name type="scientific">Salix koriyanagi</name>
    <dbReference type="NCBI Taxonomy" id="2511006"/>
    <lineage>
        <taxon>Eukaryota</taxon>
        <taxon>Viridiplantae</taxon>
        <taxon>Streptophyta</taxon>
        <taxon>Embryophyta</taxon>
        <taxon>Tracheophyta</taxon>
        <taxon>Spermatophyta</taxon>
        <taxon>Magnoliopsida</taxon>
        <taxon>eudicotyledons</taxon>
        <taxon>Gunneridae</taxon>
        <taxon>Pentapetalae</taxon>
        <taxon>rosids</taxon>
        <taxon>fabids</taxon>
        <taxon>Malpighiales</taxon>
        <taxon>Salicaceae</taxon>
        <taxon>Saliceae</taxon>
        <taxon>Salix</taxon>
    </lineage>
</organism>
<gene>
    <name evidence="11" type="ORF">OIU74_021228</name>
</gene>
<dbReference type="GO" id="GO:0005524">
    <property type="term" value="F:ATP binding"/>
    <property type="evidence" value="ECO:0007669"/>
    <property type="project" value="UniProtKB-KW"/>
</dbReference>
<keyword evidence="12" id="KW-1185">Reference proteome</keyword>
<evidence type="ECO:0000313" key="11">
    <source>
        <dbReference type="EMBL" id="KAJ6683129.1"/>
    </source>
</evidence>
<dbReference type="Proteomes" id="UP001151752">
    <property type="component" value="Chromosome 5"/>
</dbReference>
<keyword evidence="3" id="KW-0378">Hydrolase</keyword>
<keyword evidence="2" id="KW-0547">Nucleotide-binding</keyword>
<reference evidence="11" key="2">
    <citation type="journal article" date="2023" name="Int. J. Mol. Sci.">
        <title>De Novo Assembly and Annotation of 11 Diverse Shrub Willow (Salix) Genomes Reveals Novel Gene Organization in Sex-Linked Regions.</title>
        <authorList>
            <person name="Hyden B."/>
            <person name="Feng K."/>
            <person name="Yates T.B."/>
            <person name="Jawdy S."/>
            <person name="Cereghino C."/>
            <person name="Smart L.B."/>
            <person name="Muchero W."/>
        </authorList>
    </citation>
    <scope>NUCLEOTIDE SEQUENCE</scope>
    <source>
        <tissue evidence="11">Shoot tip</tissue>
    </source>
</reference>
<evidence type="ECO:0000256" key="6">
    <source>
        <dbReference type="ARBA" id="ARBA00022884"/>
    </source>
</evidence>
<feature type="signal peptide" evidence="8">
    <location>
        <begin position="1"/>
        <end position="24"/>
    </location>
</feature>
<keyword evidence="5" id="KW-0067">ATP-binding</keyword>
<dbReference type="Pfam" id="PF08152">
    <property type="entry name" value="GUCT"/>
    <property type="match status" value="1"/>
</dbReference>
<comment type="catalytic activity">
    <reaction evidence="7">
        <text>ATP + H2O = ADP + phosphate + H(+)</text>
        <dbReference type="Rhea" id="RHEA:13065"/>
        <dbReference type="ChEBI" id="CHEBI:15377"/>
        <dbReference type="ChEBI" id="CHEBI:15378"/>
        <dbReference type="ChEBI" id="CHEBI:30616"/>
        <dbReference type="ChEBI" id="CHEBI:43474"/>
        <dbReference type="ChEBI" id="CHEBI:456216"/>
        <dbReference type="EC" id="3.6.4.13"/>
    </reaction>
</comment>
<evidence type="ECO:0000256" key="2">
    <source>
        <dbReference type="ARBA" id="ARBA00022741"/>
    </source>
</evidence>
<sequence length="227" mass="24799">MVFDRESSLCLLPLMLHLVGLISQTQIIHYELPNDAETFVHRSGRTGRAGKEGTAILMFTSSQRRTVRSLERDAGCKFEFVSPPTVEEVLESSAEQVVATLRGVHPESVEFFTPTAQKLIEEQGTNALAAALAHLSGFSQPPSSRSLISHEQGWATLQLTRDPTYSRGFLSARSATGFLSDVYPAAADEVGKIHLIADERGAVFDLPEEIAKELLNKQIPPGNIIAK</sequence>
<dbReference type="GO" id="GO:0003724">
    <property type="term" value="F:RNA helicase activity"/>
    <property type="evidence" value="ECO:0007669"/>
    <property type="project" value="UniProtKB-EC"/>
</dbReference>
<evidence type="ECO:0000313" key="12">
    <source>
        <dbReference type="Proteomes" id="UP001151752"/>
    </source>
</evidence>
<evidence type="ECO:0000256" key="5">
    <source>
        <dbReference type="ARBA" id="ARBA00022840"/>
    </source>
</evidence>
<keyword evidence="4 11" id="KW-0347">Helicase</keyword>
<evidence type="ECO:0000256" key="8">
    <source>
        <dbReference type="SAM" id="SignalP"/>
    </source>
</evidence>
<dbReference type="EMBL" id="JAPFFM010000020">
    <property type="protein sequence ID" value="KAJ6683129.1"/>
    <property type="molecule type" value="Genomic_DNA"/>
</dbReference>
<keyword evidence="6" id="KW-0694">RNA-binding</keyword>
<dbReference type="SUPFAM" id="SSF52540">
    <property type="entry name" value="P-loop containing nucleoside triphosphate hydrolases"/>
    <property type="match status" value="1"/>
</dbReference>
<feature type="chain" id="PRO_5040251653" description="RNA helicase" evidence="8">
    <location>
        <begin position="25"/>
        <end position="227"/>
    </location>
</feature>
<dbReference type="InterPro" id="IPR012562">
    <property type="entry name" value="GUCT"/>
</dbReference>